<sequence length="136" mass="15043">MNSFKIGEVARHTGVLVDTIHYYERAGLLPEPARRPSGYRTYDAEAICRLRFIRRAKALGFSLAEIGELLTISTRQDIQAVKTAARRKRADLDQRISELTHIRDALDTLIEHCPGRGGAASCPILSALNDGADKDP</sequence>
<dbReference type="PRINTS" id="PR00040">
    <property type="entry name" value="HTHMERR"/>
</dbReference>
<name>T0ZXL4_9ZZZZ</name>
<dbReference type="InterPro" id="IPR009061">
    <property type="entry name" value="DNA-bd_dom_put_sf"/>
</dbReference>
<dbReference type="InterPro" id="IPR000551">
    <property type="entry name" value="MerR-type_HTH_dom"/>
</dbReference>
<dbReference type="SMART" id="SM00422">
    <property type="entry name" value="HTH_MERR"/>
    <property type="match status" value="1"/>
</dbReference>
<protein>
    <submittedName>
        <fullName evidence="5">Transcriptional regulator, MerR family</fullName>
    </submittedName>
</protein>
<accession>T0ZXL4</accession>
<evidence type="ECO:0000256" key="1">
    <source>
        <dbReference type="ARBA" id="ARBA00023015"/>
    </source>
</evidence>
<evidence type="ECO:0000256" key="3">
    <source>
        <dbReference type="ARBA" id="ARBA00023163"/>
    </source>
</evidence>
<organism evidence="5">
    <name type="scientific">mine drainage metagenome</name>
    <dbReference type="NCBI Taxonomy" id="410659"/>
    <lineage>
        <taxon>unclassified sequences</taxon>
        <taxon>metagenomes</taxon>
        <taxon>ecological metagenomes</taxon>
    </lineage>
</organism>
<dbReference type="PANTHER" id="PTHR30204">
    <property type="entry name" value="REDOX-CYCLING DRUG-SENSING TRANSCRIPTIONAL ACTIVATOR SOXR"/>
    <property type="match status" value="1"/>
</dbReference>
<proteinExistence type="predicted"/>
<dbReference type="SUPFAM" id="SSF46955">
    <property type="entry name" value="Putative DNA-binding domain"/>
    <property type="match status" value="1"/>
</dbReference>
<keyword evidence="2" id="KW-0238">DNA-binding</keyword>
<keyword evidence="3" id="KW-0804">Transcription</keyword>
<evidence type="ECO:0000313" key="6">
    <source>
        <dbReference type="EMBL" id="EQD77051.1"/>
    </source>
</evidence>
<gene>
    <name evidence="6" type="ORF">B1B_01284</name>
    <name evidence="5" type="ORF">B2A_12724</name>
</gene>
<dbReference type="PANTHER" id="PTHR30204:SF94">
    <property type="entry name" value="HEAVY METAL-DEPENDENT TRANSCRIPTIONAL REGULATOR HI_0293-RELATED"/>
    <property type="match status" value="1"/>
</dbReference>
<reference evidence="5" key="1">
    <citation type="submission" date="2013-08" db="EMBL/GenBank/DDBJ databases">
        <authorList>
            <person name="Mendez C."/>
            <person name="Richter M."/>
            <person name="Ferrer M."/>
            <person name="Sanchez J."/>
        </authorList>
    </citation>
    <scope>NUCLEOTIDE SEQUENCE</scope>
</reference>
<dbReference type="GO" id="GO:0003700">
    <property type="term" value="F:DNA-binding transcription factor activity"/>
    <property type="evidence" value="ECO:0007669"/>
    <property type="project" value="InterPro"/>
</dbReference>
<reference evidence="5" key="2">
    <citation type="journal article" date="2014" name="ISME J.">
        <title>Microbial stratification in low pH oxic and suboxic macroscopic growths along an acid mine drainage.</title>
        <authorList>
            <person name="Mendez-Garcia C."/>
            <person name="Mesa V."/>
            <person name="Sprenger R.R."/>
            <person name="Richter M."/>
            <person name="Diez M.S."/>
            <person name="Solano J."/>
            <person name="Bargiela R."/>
            <person name="Golyshina O.V."/>
            <person name="Manteca A."/>
            <person name="Ramos J.L."/>
            <person name="Gallego J.R."/>
            <person name="Llorente I."/>
            <person name="Martins Dos Santos V.A."/>
            <person name="Jensen O.N."/>
            <person name="Pelaez A.I."/>
            <person name="Sanchez J."/>
            <person name="Ferrer M."/>
        </authorList>
    </citation>
    <scope>NUCLEOTIDE SEQUENCE</scope>
</reference>
<dbReference type="Gene3D" id="1.10.1660.10">
    <property type="match status" value="1"/>
</dbReference>
<dbReference type="GO" id="GO:0003677">
    <property type="term" value="F:DNA binding"/>
    <property type="evidence" value="ECO:0007669"/>
    <property type="project" value="UniProtKB-KW"/>
</dbReference>
<dbReference type="InterPro" id="IPR047057">
    <property type="entry name" value="MerR_fam"/>
</dbReference>
<dbReference type="Pfam" id="PF13411">
    <property type="entry name" value="MerR_1"/>
    <property type="match status" value="1"/>
</dbReference>
<comment type="caution">
    <text evidence="5">The sequence shown here is derived from an EMBL/GenBank/DDBJ whole genome shotgun (WGS) entry which is preliminary data.</text>
</comment>
<dbReference type="PROSITE" id="PS50937">
    <property type="entry name" value="HTH_MERR_2"/>
    <property type="match status" value="1"/>
</dbReference>
<dbReference type="EMBL" id="AUZZ01009173">
    <property type="protein sequence ID" value="EQD34640.1"/>
    <property type="molecule type" value="Genomic_DNA"/>
</dbReference>
<evidence type="ECO:0000259" key="4">
    <source>
        <dbReference type="PROSITE" id="PS50937"/>
    </source>
</evidence>
<keyword evidence="1" id="KW-0805">Transcription regulation</keyword>
<feature type="domain" description="HTH merR-type" evidence="4">
    <location>
        <begin position="3"/>
        <end position="72"/>
    </location>
</feature>
<dbReference type="AlphaFoldDB" id="T0ZXL4"/>
<evidence type="ECO:0000256" key="2">
    <source>
        <dbReference type="ARBA" id="ARBA00023125"/>
    </source>
</evidence>
<evidence type="ECO:0000313" key="5">
    <source>
        <dbReference type="EMBL" id="EQD34640.1"/>
    </source>
</evidence>
<dbReference type="EMBL" id="AUZY01000894">
    <property type="protein sequence ID" value="EQD77051.1"/>
    <property type="molecule type" value="Genomic_DNA"/>
</dbReference>